<gene>
    <name evidence="2" type="ORF">SAMN05192549_108176</name>
</gene>
<keyword evidence="1" id="KW-0812">Transmembrane</keyword>
<evidence type="ECO:0000313" key="2">
    <source>
        <dbReference type="EMBL" id="SHN36450.1"/>
    </source>
</evidence>
<sequence>MNTKAKKLIFAALIFLLAIALWQAVFGDGMYVNIDGDEIDGPLGAVLAVVFGGAGMLFAGLVMVCVAVFLCILFASLGILAVAGVGLAALVAVAVVSPLLLPLLIPVGLYWIFVSRPRKHRAQATMQQAV</sequence>
<proteinExistence type="predicted"/>
<feature type="transmembrane region" description="Helical" evidence="1">
    <location>
        <begin position="43"/>
        <end position="75"/>
    </location>
</feature>
<accession>A0A1M7QXI7</accession>
<evidence type="ECO:0000256" key="1">
    <source>
        <dbReference type="SAM" id="Phobius"/>
    </source>
</evidence>
<dbReference type="RefSeq" id="WP_072786956.1">
    <property type="nucleotide sequence ID" value="NZ_FRCX01000008.1"/>
</dbReference>
<keyword evidence="1" id="KW-0472">Membrane</keyword>
<keyword evidence="1" id="KW-1133">Transmembrane helix</keyword>
<dbReference type="AlphaFoldDB" id="A0A1M7QXI7"/>
<dbReference type="Proteomes" id="UP000184339">
    <property type="component" value="Unassembled WGS sequence"/>
</dbReference>
<name>A0A1M7QXI7_9BURK</name>
<protein>
    <submittedName>
        <fullName evidence="2">Uncharacterized protein</fullName>
    </submittedName>
</protein>
<keyword evidence="3" id="KW-1185">Reference proteome</keyword>
<dbReference type="EMBL" id="FRCX01000008">
    <property type="protein sequence ID" value="SHN36450.1"/>
    <property type="molecule type" value="Genomic_DNA"/>
</dbReference>
<feature type="transmembrane region" description="Helical" evidence="1">
    <location>
        <begin position="87"/>
        <end position="113"/>
    </location>
</feature>
<organism evidence="2 3">
    <name type="scientific">Duganella sacchari</name>
    <dbReference type="NCBI Taxonomy" id="551987"/>
    <lineage>
        <taxon>Bacteria</taxon>
        <taxon>Pseudomonadati</taxon>
        <taxon>Pseudomonadota</taxon>
        <taxon>Betaproteobacteria</taxon>
        <taxon>Burkholderiales</taxon>
        <taxon>Oxalobacteraceae</taxon>
        <taxon>Telluria group</taxon>
        <taxon>Duganella</taxon>
    </lineage>
</organism>
<evidence type="ECO:0000313" key="3">
    <source>
        <dbReference type="Proteomes" id="UP000184339"/>
    </source>
</evidence>
<reference evidence="3" key="1">
    <citation type="submission" date="2016-11" db="EMBL/GenBank/DDBJ databases">
        <authorList>
            <person name="Varghese N."/>
            <person name="Submissions S."/>
        </authorList>
    </citation>
    <scope>NUCLEOTIDE SEQUENCE [LARGE SCALE GENOMIC DNA]</scope>
    <source>
        <strain evidence="3">Sac-22</strain>
    </source>
</reference>